<organism evidence="1">
    <name type="scientific">marine sediment metagenome</name>
    <dbReference type="NCBI Taxonomy" id="412755"/>
    <lineage>
        <taxon>unclassified sequences</taxon>
        <taxon>metagenomes</taxon>
        <taxon>ecological metagenomes</taxon>
    </lineage>
</organism>
<name>A0A0F9XHM3_9ZZZZ</name>
<evidence type="ECO:0000313" key="1">
    <source>
        <dbReference type="EMBL" id="KKN91443.1"/>
    </source>
</evidence>
<evidence type="ECO:0008006" key="2">
    <source>
        <dbReference type="Google" id="ProtNLM"/>
    </source>
</evidence>
<reference evidence="1" key="1">
    <citation type="journal article" date="2015" name="Nature">
        <title>Complex archaea that bridge the gap between prokaryotes and eukaryotes.</title>
        <authorList>
            <person name="Spang A."/>
            <person name="Saw J.H."/>
            <person name="Jorgensen S.L."/>
            <person name="Zaremba-Niedzwiedzka K."/>
            <person name="Martijn J."/>
            <person name="Lind A.E."/>
            <person name="van Eijk R."/>
            <person name="Schleper C."/>
            <person name="Guy L."/>
            <person name="Ettema T.J."/>
        </authorList>
    </citation>
    <scope>NUCLEOTIDE SEQUENCE</scope>
</reference>
<dbReference type="AlphaFoldDB" id="A0A0F9XHM3"/>
<dbReference type="Gene3D" id="2.40.160.20">
    <property type="match status" value="1"/>
</dbReference>
<proteinExistence type="predicted"/>
<sequence>MLRKEKSAFIFLLLCVYTLYAQEENRIRVGLELGPAKGADIAFLAALEPKFIINENSTVGLRLGVAFLLGRNIEESMKSQYIIEEGFSLHEIYSLAATFDRYLGKANSRFQPFIGGGLSYYKLSGISNISTKDNHDVNLASTTKVKGQMGLLVRGGFELGKFRLGLEYNSIPKTKIQVPNGDIAGSVKDSYFGVSIGCIFGGGKN</sequence>
<protein>
    <recommendedName>
        <fullName evidence="2">Outer membrane protein beta-barrel domain-containing protein</fullName>
    </recommendedName>
</protein>
<dbReference type="EMBL" id="LAZR01000103">
    <property type="protein sequence ID" value="KKN91443.1"/>
    <property type="molecule type" value="Genomic_DNA"/>
</dbReference>
<gene>
    <name evidence="1" type="ORF">LCGC14_0217760</name>
</gene>
<comment type="caution">
    <text evidence="1">The sequence shown here is derived from an EMBL/GenBank/DDBJ whole genome shotgun (WGS) entry which is preliminary data.</text>
</comment>
<accession>A0A0F9XHM3</accession>